<accession>A0A0C3KG85</accession>
<dbReference type="GO" id="GO:0010008">
    <property type="term" value="C:endosome membrane"/>
    <property type="evidence" value="ECO:0007669"/>
    <property type="project" value="UniProtKB-SubCell"/>
</dbReference>
<dbReference type="GO" id="GO:0015031">
    <property type="term" value="P:protein transport"/>
    <property type="evidence" value="ECO:0007669"/>
    <property type="project" value="UniProtKB-KW"/>
</dbReference>
<proteinExistence type="inferred from homology"/>
<evidence type="ECO:0000256" key="4">
    <source>
        <dbReference type="ARBA" id="ARBA00022448"/>
    </source>
</evidence>
<dbReference type="Gene3D" id="1.25.40.270">
    <property type="entry name" value="Vacuolar protein sorting-associated protein vta1"/>
    <property type="match status" value="1"/>
</dbReference>
<evidence type="ECO:0000256" key="2">
    <source>
        <dbReference type="ARBA" id="ARBA00004496"/>
    </source>
</evidence>
<reference evidence="12 13" key="1">
    <citation type="submission" date="2014-04" db="EMBL/GenBank/DDBJ databases">
        <authorList>
            <consortium name="DOE Joint Genome Institute"/>
            <person name="Kuo A."/>
            <person name="Kohler A."/>
            <person name="Costa M.D."/>
            <person name="Nagy L.G."/>
            <person name="Floudas D."/>
            <person name="Copeland A."/>
            <person name="Barry K.W."/>
            <person name="Cichocki N."/>
            <person name="Veneault-Fourrey C."/>
            <person name="LaButti K."/>
            <person name="Lindquist E.A."/>
            <person name="Lipzen A."/>
            <person name="Lundell T."/>
            <person name="Morin E."/>
            <person name="Murat C."/>
            <person name="Sun H."/>
            <person name="Tunlid A."/>
            <person name="Henrissat B."/>
            <person name="Grigoriev I.V."/>
            <person name="Hibbett D.S."/>
            <person name="Martin F."/>
            <person name="Nordberg H.P."/>
            <person name="Cantor M.N."/>
            <person name="Hua S.X."/>
        </authorList>
    </citation>
    <scope>NUCLEOTIDE SEQUENCE [LARGE SCALE GENOMIC DNA]</scope>
    <source>
        <strain evidence="12 13">Marx 270</strain>
    </source>
</reference>
<dbReference type="Gene3D" id="1.20.5.420">
    <property type="entry name" value="Immunoglobulin FC, subunit C"/>
    <property type="match status" value="1"/>
</dbReference>
<feature type="region of interest" description="Disordered" evidence="9">
    <location>
        <begin position="280"/>
        <end position="330"/>
    </location>
</feature>
<comment type="similarity">
    <text evidence="3">Belongs to the VTA1 family.</text>
</comment>
<dbReference type="AlphaFoldDB" id="A0A0C3KG85"/>
<evidence type="ECO:0000313" key="12">
    <source>
        <dbReference type="EMBL" id="KIO08602.1"/>
    </source>
</evidence>
<dbReference type="GO" id="GO:0005771">
    <property type="term" value="C:multivesicular body"/>
    <property type="evidence" value="ECO:0007669"/>
    <property type="project" value="TreeGrafter"/>
</dbReference>
<dbReference type="Proteomes" id="UP000054217">
    <property type="component" value="Unassembled WGS sequence"/>
</dbReference>
<dbReference type="InterPro" id="IPR023175">
    <property type="entry name" value="Vta1/CALS_N_sf"/>
</dbReference>
<feature type="region of interest" description="Disordered" evidence="9">
    <location>
        <begin position="184"/>
        <end position="266"/>
    </location>
</feature>
<reference evidence="13" key="2">
    <citation type="submission" date="2015-01" db="EMBL/GenBank/DDBJ databases">
        <title>Evolutionary Origins and Diversification of the Mycorrhizal Mutualists.</title>
        <authorList>
            <consortium name="DOE Joint Genome Institute"/>
            <consortium name="Mycorrhizal Genomics Consortium"/>
            <person name="Kohler A."/>
            <person name="Kuo A."/>
            <person name="Nagy L.G."/>
            <person name="Floudas D."/>
            <person name="Copeland A."/>
            <person name="Barry K.W."/>
            <person name="Cichocki N."/>
            <person name="Veneault-Fourrey C."/>
            <person name="LaButti K."/>
            <person name="Lindquist E.A."/>
            <person name="Lipzen A."/>
            <person name="Lundell T."/>
            <person name="Morin E."/>
            <person name="Murat C."/>
            <person name="Riley R."/>
            <person name="Ohm R."/>
            <person name="Sun H."/>
            <person name="Tunlid A."/>
            <person name="Henrissat B."/>
            <person name="Grigoriev I.V."/>
            <person name="Hibbett D.S."/>
            <person name="Martin F."/>
        </authorList>
    </citation>
    <scope>NUCLEOTIDE SEQUENCE [LARGE SCALE GENOMIC DNA]</scope>
    <source>
        <strain evidence="13">Marx 270</strain>
    </source>
</reference>
<evidence type="ECO:0000259" key="10">
    <source>
        <dbReference type="Pfam" id="PF04652"/>
    </source>
</evidence>
<feature type="domain" description="Vta1 C-terminal" evidence="11">
    <location>
        <begin position="384"/>
        <end position="421"/>
    </location>
</feature>
<organism evidence="12 13">
    <name type="scientific">Pisolithus tinctorius Marx 270</name>
    <dbReference type="NCBI Taxonomy" id="870435"/>
    <lineage>
        <taxon>Eukaryota</taxon>
        <taxon>Fungi</taxon>
        <taxon>Dikarya</taxon>
        <taxon>Basidiomycota</taxon>
        <taxon>Agaricomycotina</taxon>
        <taxon>Agaricomycetes</taxon>
        <taxon>Agaricomycetidae</taxon>
        <taxon>Boletales</taxon>
        <taxon>Sclerodermatineae</taxon>
        <taxon>Pisolithaceae</taxon>
        <taxon>Pisolithus</taxon>
    </lineage>
</organism>
<dbReference type="OrthoDB" id="391137at2759"/>
<keyword evidence="6" id="KW-0967">Endosome</keyword>
<name>A0A0C3KG85_PISTI</name>
<evidence type="ECO:0000259" key="11">
    <source>
        <dbReference type="Pfam" id="PF18097"/>
    </source>
</evidence>
<evidence type="ECO:0000313" key="13">
    <source>
        <dbReference type="Proteomes" id="UP000054217"/>
    </source>
</evidence>
<evidence type="ECO:0000256" key="5">
    <source>
        <dbReference type="ARBA" id="ARBA00022490"/>
    </source>
</evidence>
<dbReference type="STRING" id="870435.A0A0C3KG85"/>
<keyword evidence="8" id="KW-0472">Membrane</keyword>
<evidence type="ECO:0000256" key="7">
    <source>
        <dbReference type="ARBA" id="ARBA00022927"/>
    </source>
</evidence>
<evidence type="ECO:0000256" key="1">
    <source>
        <dbReference type="ARBA" id="ARBA00004481"/>
    </source>
</evidence>
<dbReference type="InterPro" id="IPR044538">
    <property type="entry name" value="Vta1-like"/>
</dbReference>
<sequence length="431" mass="46455">MALGLPPVSVGLKAIAPFLQRAEELVEREPVIAYWCAYYAAQVGISLKAKDAASRTLLFGLLTALERLKNEIGPNDAIDMEAASAAYVENFALKVFKMADDEDRAGKANKSTAKKFLAASNFFEVLKIFPKSEVSEATESKLRYAQWKAADIAKAFREGRKPNPGPAAPKVDPELVTAELAAPLQPPTSTEPLSPVSQPPTTPPKTFRDPSPSTGLYRSPKRHSPPPQLPAADITRANDVPIYGDGRRDEEVLTPGRWSTTATPGYELTHEHALEGIGEHDEISQRSTPISGSPPRATVGRVQPPSTSSPRRHSPRLDVTLPPGFVPTGPPVPEYATPCMLDTRDGIAETFVSPVSPVALPSHPIHAAVLPPLPPPVPASELSPSMVAMAQKHCRFAISSLDYEDVEQARKELLVALDLLGGLCPQYEKVD</sequence>
<evidence type="ECO:0000256" key="6">
    <source>
        <dbReference type="ARBA" id="ARBA00022753"/>
    </source>
</evidence>
<feature type="domain" description="Vta1/callose synthase N-terminal" evidence="10">
    <location>
        <begin position="15"/>
        <end position="158"/>
    </location>
</feature>
<dbReference type="FunCoup" id="A0A0C3KG85">
    <property type="interactions" value="372"/>
</dbReference>
<keyword evidence="5" id="KW-0963">Cytoplasm</keyword>
<evidence type="ECO:0000256" key="9">
    <source>
        <dbReference type="SAM" id="MobiDB-lite"/>
    </source>
</evidence>
<dbReference type="PANTHER" id="PTHR46009">
    <property type="entry name" value="VACUOLAR PROTEIN SORTING-ASSOCIATED PROTEIN VTA1 HOMOLOG"/>
    <property type="match status" value="1"/>
</dbReference>
<dbReference type="GO" id="GO:0032511">
    <property type="term" value="P:late endosome to vacuole transport via multivesicular body sorting pathway"/>
    <property type="evidence" value="ECO:0007669"/>
    <property type="project" value="InterPro"/>
</dbReference>
<dbReference type="PANTHER" id="PTHR46009:SF1">
    <property type="entry name" value="VACUOLAR PROTEIN SORTING-ASSOCIATED PROTEIN VTA1 HOMOLOG"/>
    <property type="match status" value="1"/>
</dbReference>
<keyword evidence="7" id="KW-0653">Protein transport</keyword>
<feature type="compositionally biased region" description="Polar residues" evidence="9">
    <location>
        <begin position="187"/>
        <end position="196"/>
    </location>
</feature>
<evidence type="ECO:0000256" key="3">
    <source>
        <dbReference type="ARBA" id="ARBA00007895"/>
    </source>
</evidence>
<dbReference type="HOGENOM" id="CLU_030378_5_0_1"/>
<dbReference type="InterPro" id="IPR041212">
    <property type="entry name" value="Vta1_C"/>
</dbReference>
<comment type="subcellular location">
    <subcellularLocation>
        <location evidence="2">Cytoplasm</location>
    </subcellularLocation>
    <subcellularLocation>
        <location evidence="1">Endosome membrane</location>
        <topology evidence="1">Peripheral membrane protein</topology>
    </subcellularLocation>
</comment>
<dbReference type="InParanoid" id="A0A0C3KG85"/>
<dbReference type="Pfam" id="PF04652">
    <property type="entry name" value="Vta1"/>
    <property type="match status" value="1"/>
</dbReference>
<keyword evidence="4" id="KW-0813">Transport</keyword>
<evidence type="ECO:0008006" key="14">
    <source>
        <dbReference type="Google" id="ProtNLM"/>
    </source>
</evidence>
<evidence type="ECO:0000256" key="8">
    <source>
        <dbReference type="ARBA" id="ARBA00023136"/>
    </source>
</evidence>
<dbReference type="EMBL" id="KN831957">
    <property type="protein sequence ID" value="KIO08602.1"/>
    <property type="molecule type" value="Genomic_DNA"/>
</dbReference>
<keyword evidence="13" id="KW-1185">Reference proteome</keyword>
<protein>
    <recommendedName>
        <fullName evidence="14">Vta1/callose synthase N-terminal domain-containing protein</fullName>
    </recommendedName>
</protein>
<dbReference type="Pfam" id="PF18097">
    <property type="entry name" value="Vta1_C"/>
    <property type="match status" value="1"/>
</dbReference>
<gene>
    <name evidence="12" type="ORF">M404DRAFT_997527</name>
</gene>
<dbReference type="InterPro" id="IPR039431">
    <property type="entry name" value="Vta1/CALS_N"/>
</dbReference>